<evidence type="ECO:0000313" key="6">
    <source>
        <dbReference type="Proteomes" id="UP001275440"/>
    </source>
</evidence>
<dbReference type="InterPro" id="IPR006224">
    <property type="entry name" value="PsdUridine_synth_RluA-like_CS"/>
</dbReference>
<dbReference type="InterPro" id="IPR006145">
    <property type="entry name" value="PsdUridine_synth_RsuA/RluA"/>
</dbReference>
<evidence type="ECO:0000313" key="5">
    <source>
        <dbReference type="EMBL" id="MDV2476754.1"/>
    </source>
</evidence>
<evidence type="ECO:0000256" key="3">
    <source>
        <dbReference type="ARBA" id="ARBA00033164"/>
    </source>
</evidence>
<evidence type="ECO:0000256" key="2">
    <source>
        <dbReference type="ARBA" id="ARBA00031870"/>
    </source>
</evidence>
<protein>
    <recommendedName>
        <fullName evidence="2">RNA pseudouridylate synthase</fullName>
    </recommendedName>
    <alternativeName>
        <fullName evidence="3">RNA-uridine isomerase</fullName>
    </alternativeName>
</protein>
<comment type="caution">
    <text evidence="5">The sequence shown here is derived from an EMBL/GenBank/DDBJ whole genome shotgun (WGS) entry which is preliminary data.</text>
</comment>
<comment type="catalytic activity">
    <reaction evidence="1">
        <text>a uridine in RNA = a pseudouridine in RNA</text>
        <dbReference type="Rhea" id="RHEA:48348"/>
        <dbReference type="Rhea" id="RHEA-COMP:12068"/>
        <dbReference type="Rhea" id="RHEA-COMP:12069"/>
        <dbReference type="ChEBI" id="CHEBI:65314"/>
        <dbReference type="ChEBI" id="CHEBI:65315"/>
    </reaction>
</comment>
<name>A0ABU3WRY1_9NOCA</name>
<reference evidence="5 6" key="1">
    <citation type="submission" date="2019-10" db="EMBL/GenBank/DDBJ databases">
        <title>Draft Genome Assembly of Rhodococcus zopfii DSM44189.</title>
        <authorList>
            <person name="Sutton J.M."/>
            <person name="Akob D.M."/>
            <person name="Bushman T.J."/>
        </authorList>
    </citation>
    <scope>NUCLEOTIDE SEQUENCE [LARGE SCALE GENOMIC DNA]</scope>
    <source>
        <strain evidence="5 6">DSM 44189</strain>
    </source>
</reference>
<evidence type="ECO:0000259" key="4">
    <source>
        <dbReference type="Pfam" id="PF00849"/>
    </source>
</evidence>
<dbReference type="Proteomes" id="UP001275440">
    <property type="component" value="Unassembled WGS sequence"/>
</dbReference>
<dbReference type="Gene3D" id="3.30.2350.10">
    <property type="entry name" value="Pseudouridine synthase"/>
    <property type="match status" value="1"/>
</dbReference>
<dbReference type="SUPFAM" id="SSF55120">
    <property type="entry name" value="Pseudouridine synthase"/>
    <property type="match status" value="1"/>
</dbReference>
<dbReference type="Pfam" id="PF00849">
    <property type="entry name" value="PseudoU_synth_2"/>
    <property type="match status" value="1"/>
</dbReference>
<dbReference type="EMBL" id="WBMO01000001">
    <property type="protein sequence ID" value="MDV2476754.1"/>
    <property type="molecule type" value="Genomic_DNA"/>
</dbReference>
<gene>
    <name evidence="5" type="ORF">F8M49_18105</name>
</gene>
<dbReference type="InterPro" id="IPR020103">
    <property type="entry name" value="PsdUridine_synth_cat_dom_sf"/>
</dbReference>
<keyword evidence="6" id="KW-1185">Reference proteome</keyword>
<accession>A0ABU3WRY1</accession>
<sequence length="306" mass="34293">MASTPLPVRDGLNPSRLRLPDAGDWTTVLEYLVARFPHDAARLREKVALGEVVAGDGTSITDTTAFAAREFVYLYRDPPAEVTVPFAVEILHRDENLLVVDKPHFLATMPRGGWVTETALVRLRRELDLPELSPAHRLDRLTAGVLVFTVRAGARGAYQSLFAEQRVHKEYEALAPAAGDLTFPREVRSRIEKQRGVLQAREVPGEINAISRVELLDTDSTVARYRLLPRTGKTHQLRVHMNSLGIPILGDPLYPAVQDIAPQDFSQPLRLLARKIEFDDPFSGSRRYFASRRNLAAWRHSTPGPR</sequence>
<dbReference type="PANTHER" id="PTHR21600">
    <property type="entry name" value="MITOCHONDRIAL RNA PSEUDOURIDINE SYNTHASE"/>
    <property type="match status" value="1"/>
</dbReference>
<evidence type="ECO:0000256" key="1">
    <source>
        <dbReference type="ARBA" id="ARBA00000073"/>
    </source>
</evidence>
<organism evidence="5 6">
    <name type="scientific">Rhodococcus zopfii</name>
    <dbReference type="NCBI Taxonomy" id="43772"/>
    <lineage>
        <taxon>Bacteria</taxon>
        <taxon>Bacillati</taxon>
        <taxon>Actinomycetota</taxon>
        <taxon>Actinomycetes</taxon>
        <taxon>Mycobacteriales</taxon>
        <taxon>Nocardiaceae</taxon>
        <taxon>Rhodococcus</taxon>
    </lineage>
</organism>
<feature type="domain" description="Pseudouridine synthase RsuA/RluA-like" evidence="4">
    <location>
        <begin position="96"/>
        <end position="243"/>
    </location>
</feature>
<dbReference type="InterPro" id="IPR050188">
    <property type="entry name" value="RluA_PseudoU_synthase"/>
</dbReference>
<proteinExistence type="predicted"/>
<dbReference type="PROSITE" id="PS01129">
    <property type="entry name" value="PSI_RLU"/>
    <property type="match status" value="1"/>
</dbReference>
<dbReference type="PANTHER" id="PTHR21600:SF84">
    <property type="entry name" value="PSEUDOURIDINE SYNTHASE RSUA_RLUA-LIKE DOMAIN-CONTAINING PROTEIN"/>
    <property type="match status" value="1"/>
</dbReference>